<keyword evidence="3" id="KW-1185">Reference proteome</keyword>
<feature type="region of interest" description="Disordered" evidence="1">
    <location>
        <begin position="144"/>
        <end position="189"/>
    </location>
</feature>
<dbReference type="Gene3D" id="1.10.510.10">
    <property type="entry name" value="Transferase(Phosphotransferase) domain 1"/>
    <property type="match status" value="1"/>
</dbReference>
<proteinExistence type="predicted"/>
<feature type="compositionally biased region" description="Basic and acidic residues" evidence="1">
    <location>
        <begin position="151"/>
        <end position="166"/>
    </location>
</feature>
<sequence length="189" mass="21391">MLSKLRHRHLMFLIGFCNEQREMILAQQEDYITFGSVLFEVVCARAVINLIFPRDHINLAEWAMRWQREGSLENIIDSLLEGKYCRESLMKFVEISEKCLGDEGKSRPTMEYVLQLQEAWLRRNPTGDSSVSILRDLGPIIEGDLGSDLPTESKEHGESVLRKGEESEAIGTVAGGDDEFSVVINEQGS</sequence>
<evidence type="ECO:0000313" key="3">
    <source>
        <dbReference type="Proteomes" id="UP001291926"/>
    </source>
</evidence>
<comment type="caution">
    <text evidence="2">The sequence shown here is derived from an EMBL/GenBank/DDBJ whole genome shotgun (WGS) entry which is preliminary data.</text>
</comment>
<gene>
    <name evidence="2" type="ORF">RD792_003843</name>
</gene>
<reference evidence="2 3" key="1">
    <citation type="journal article" date="2023" name="bioRxiv">
        <title>Genome report: Whole genome sequence and annotation of Penstemon davidsonii.</title>
        <authorList>
            <person name="Ostevik K.L."/>
            <person name="Alabady M."/>
            <person name="Zhang M."/>
            <person name="Rausher M.D."/>
        </authorList>
    </citation>
    <scope>NUCLEOTIDE SEQUENCE [LARGE SCALE GENOMIC DNA]</scope>
    <source>
        <strain evidence="2">DNT005</strain>
        <tissue evidence="2">Whole leaf</tissue>
    </source>
</reference>
<accession>A0ABR0DFS7</accession>
<organism evidence="2 3">
    <name type="scientific">Penstemon davidsonii</name>
    <dbReference type="NCBI Taxonomy" id="160366"/>
    <lineage>
        <taxon>Eukaryota</taxon>
        <taxon>Viridiplantae</taxon>
        <taxon>Streptophyta</taxon>
        <taxon>Embryophyta</taxon>
        <taxon>Tracheophyta</taxon>
        <taxon>Spermatophyta</taxon>
        <taxon>Magnoliopsida</taxon>
        <taxon>eudicotyledons</taxon>
        <taxon>Gunneridae</taxon>
        <taxon>Pentapetalae</taxon>
        <taxon>asterids</taxon>
        <taxon>lamiids</taxon>
        <taxon>Lamiales</taxon>
        <taxon>Plantaginaceae</taxon>
        <taxon>Cheloneae</taxon>
        <taxon>Penstemon</taxon>
    </lineage>
</organism>
<dbReference type="EMBL" id="JAYDYQ010001088">
    <property type="protein sequence ID" value="KAK4488101.1"/>
    <property type="molecule type" value="Genomic_DNA"/>
</dbReference>
<evidence type="ECO:0008006" key="4">
    <source>
        <dbReference type="Google" id="ProtNLM"/>
    </source>
</evidence>
<evidence type="ECO:0000256" key="1">
    <source>
        <dbReference type="SAM" id="MobiDB-lite"/>
    </source>
</evidence>
<dbReference type="Proteomes" id="UP001291926">
    <property type="component" value="Unassembled WGS sequence"/>
</dbReference>
<protein>
    <recommendedName>
        <fullName evidence="4">Serine-threonine/tyrosine-protein kinase catalytic domain-containing protein</fullName>
    </recommendedName>
</protein>
<dbReference type="PANTHER" id="PTHR27003">
    <property type="entry name" value="OS07G0166700 PROTEIN"/>
    <property type="match status" value="1"/>
</dbReference>
<evidence type="ECO:0000313" key="2">
    <source>
        <dbReference type="EMBL" id="KAK4488101.1"/>
    </source>
</evidence>
<dbReference type="InterPro" id="IPR045272">
    <property type="entry name" value="ANXUR1/2-like"/>
</dbReference>
<dbReference type="PANTHER" id="PTHR27003:SF454">
    <property type="entry name" value="OS04G0619600 PROTEIN"/>
    <property type="match status" value="1"/>
</dbReference>
<name>A0ABR0DFS7_9LAMI</name>